<keyword evidence="2" id="KW-1185">Reference proteome</keyword>
<evidence type="ECO:0000313" key="1">
    <source>
        <dbReference type="EMBL" id="GBN20579.1"/>
    </source>
</evidence>
<accession>A0A4Y2M1E5</accession>
<organism evidence="1 2">
    <name type="scientific">Araneus ventricosus</name>
    <name type="common">Orbweaver spider</name>
    <name type="synonym">Epeira ventricosa</name>
    <dbReference type="NCBI Taxonomy" id="182803"/>
    <lineage>
        <taxon>Eukaryota</taxon>
        <taxon>Metazoa</taxon>
        <taxon>Ecdysozoa</taxon>
        <taxon>Arthropoda</taxon>
        <taxon>Chelicerata</taxon>
        <taxon>Arachnida</taxon>
        <taxon>Araneae</taxon>
        <taxon>Araneomorphae</taxon>
        <taxon>Entelegynae</taxon>
        <taxon>Araneoidea</taxon>
        <taxon>Araneidae</taxon>
        <taxon>Araneus</taxon>
    </lineage>
</organism>
<gene>
    <name evidence="1" type="ORF">AVEN_111535_1</name>
</gene>
<sequence>MAILSNDLETEFDTKCMFGNREVSRHSEDWFSRYGEFSRKFDPSPRQTIKGGRNSDLEKRFKWSQQNSYATVVLSNACKWYTDDKNELTFEPDKNELTFELPPKNESSFSTESMAHLFGLEREESSLLSLDKQSSLEPDIVKELSS</sequence>
<protein>
    <submittedName>
        <fullName evidence="1">Uncharacterized protein</fullName>
    </submittedName>
</protein>
<dbReference type="EMBL" id="BGPR01006635">
    <property type="protein sequence ID" value="GBN20579.1"/>
    <property type="molecule type" value="Genomic_DNA"/>
</dbReference>
<reference evidence="1 2" key="1">
    <citation type="journal article" date="2019" name="Sci. Rep.">
        <title>Orb-weaving spider Araneus ventricosus genome elucidates the spidroin gene catalogue.</title>
        <authorList>
            <person name="Kono N."/>
            <person name="Nakamura H."/>
            <person name="Ohtoshi R."/>
            <person name="Moran D.A.P."/>
            <person name="Shinohara A."/>
            <person name="Yoshida Y."/>
            <person name="Fujiwara M."/>
            <person name="Mori M."/>
            <person name="Tomita M."/>
            <person name="Arakawa K."/>
        </authorList>
    </citation>
    <scope>NUCLEOTIDE SEQUENCE [LARGE SCALE GENOMIC DNA]</scope>
</reference>
<evidence type="ECO:0000313" key="2">
    <source>
        <dbReference type="Proteomes" id="UP000499080"/>
    </source>
</evidence>
<comment type="caution">
    <text evidence="1">The sequence shown here is derived from an EMBL/GenBank/DDBJ whole genome shotgun (WGS) entry which is preliminary data.</text>
</comment>
<dbReference type="Proteomes" id="UP000499080">
    <property type="component" value="Unassembled WGS sequence"/>
</dbReference>
<dbReference type="AlphaFoldDB" id="A0A4Y2M1E5"/>
<proteinExistence type="predicted"/>
<name>A0A4Y2M1E5_ARAVE</name>